<reference evidence="20 21" key="1">
    <citation type="journal article" date="2016" name="Front. Microbiol.">
        <title>Comprehensive Phylogenetic Analysis of Bovine Non-aureus Staphylococci Species Based on Whole-Genome Sequencing.</title>
        <authorList>
            <person name="Naushad S."/>
            <person name="Barkema H.W."/>
            <person name="Luby C."/>
            <person name="Condas L.A."/>
            <person name="Nobrega D.B."/>
            <person name="Carson D.A."/>
            <person name="De Buck J."/>
        </authorList>
    </citation>
    <scope>NUCLEOTIDE SEQUENCE [LARGE SCALE GENOMIC DNA]</scope>
    <source>
        <strain evidence="20 21">SNUC 761</strain>
    </source>
</reference>
<keyword evidence="8" id="KW-0547">Nucleotide-binding</keyword>
<evidence type="ECO:0000256" key="10">
    <source>
        <dbReference type="ARBA" id="ARBA00022840"/>
    </source>
</evidence>
<evidence type="ECO:0000256" key="17">
    <source>
        <dbReference type="SAM" id="Phobius"/>
    </source>
</evidence>
<dbReference type="SMART" id="SM00387">
    <property type="entry name" value="HATPase_c"/>
    <property type="match status" value="1"/>
</dbReference>
<dbReference type="GO" id="GO:0000155">
    <property type="term" value="F:phosphorelay sensor kinase activity"/>
    <property type="evidence" value="ECO:0007669"/>
    <property type="project" value="InterPro"/>
</dbReference>
<evidence type="ECO:0000256" key="1">
    <source>
        <dbReference type="ARBA" id="ARBA00000085"/>
    </source>
</evidence>
<name>A0A2T4KHM6_9STAP</name>
<organism evidence="20 21">
    <name type="scientific">Staphylococcus devriesei</name>
    <dbReference type="NCBI Taxonomy" id="586733"/>
    <lineage>
        <taxon>Bacteria</taxon>
        <taxon>Bacillati</taxon>
        <taxon>Bacillota</taxon>
        <taxon>Bacilli</taxon>
        <taxon>Bacillales</taxon>
        <taxon>Staphylococcaceae</taxon>
        <taxon>Staphylococcus</taxon>
    </lineage>
</organism>
<comment type="caution">
    <text evidence="20">The sequence shown here is derived from an EMBL/GenBank/DDBJ whole genome shotgun (WGS) entry which is preliminary data.</text>
</comment>
<evidence type="ECO:0000256" key="13">
    <source>
        <dbReference type="ARBA" id="ARBA00023026"/>
    </source>
</evidence>
<dbReference type="InterPro" id="IPR050398">
    <property type="entry name" value="HssS/ArlS-like"/>
</dbReference>
<dbReference type="EC" id="2.7.13.3" evidence="3"/>
<comment type="catalytic activity">
    <reaction evidence="1">
        <text>ATP + protein L-histidine = ADP + protein N-phospho-L-histidine.</text>
        <dbReference type="EC" id="2.7.13.3"/>
    </reaction>
</comment>
<keyword evidence="4" id="KW-1003">Cell membrane</keyword>
<evidence type="ECO:0000256" key="8">
    <source>
        <dbReference type="ARBA" id="ARBA00022741"/>
    </source>
</evidence>
<dbReference type="FunFam" id="1.10.287.130:FF:000001">
    <property type="entry name" value="Two-component sensor histidine kinase"/>
    <property type="match status" value="1"/>
</dbReference>
<dbReference type="FunFam" id="3.30.565.10:FF:000006">
    <property type="entry name" value="Sensor histidine kinase WalK"/>
    <property type="match status" value="1"/>
</dbReference>
<evidence type="ECO:0000256" key="5">
    <source>
        <dbReference type="ARBA" id="ARBA00022553"/>
    </source>
</evidence>
<evidence type="ECO:0000256" key="6">
    <source>
        <dbReference type="ARBA" id="ARBA00022679"/>
    </source>
</evidence>
<dbReference type="InterPro" id="IPR036097">
    <property type="entry name" value="HisK_dim/P_sf"/>
</dbReference>
<evidence type="ECO:0000256" key="14">
    <source>
        <dbReference type="ARBA" id="ARBA00023136"/>
    </source>
</evidence>
<dbReference type="InterPro" id="IPR003661">
    <property type="entry name" value="HisK_dim/P_dom"/>
</dbReference>
<dbReference type="CDD" id="cd00082">
    <property type="entry name" value="HisKA"/>
    <property type="match status" value="1"/>
</dbReference>
<feature type="domain" description="HAMP" evidence="19">
    <location>
        <begin position="186"/>
        <end position="238"/>
    </location>
</feature>
<dbReference type="PRINTS" id="PR00344">
    <property type="entry name" value="BCTRLSENSOR"/>
</dbReference>
<dbReference type="Gene3D" id="6.10.340.10">
    <property type="match status" value="1"/>
</dbReference>
<evidence type="ECO:0000256" key="11">
    <source>
        <dbReference type="ARBA" id="ARBA00022989"/>
    </source>
</evidence>
<dbReference type="Pfam" id="PF00512">
    <property type="entry name" value="HisKA"/>
    <property type="match status" value="1"/>
</dbReference>
<dbReference type="InterPro" id="IPR003594">
    <property type="entry name" value="HATPase_dom"/>
</dbReference>
<comment type="subcellular location">
    <subcellularLocation>
        <location evidence="2">Cell membrane</location>
        <topology evidence="2">Multi-pass membrane protein</topology>
    </subcellularLocation>
</comment>
<keyword evidence="5" id="KW-0597">Phosphoprotein</keyword>
<keyword evidence="14 17" id="KW-0472">Membrane</keyword>
<dbReference type="GO" id="GO:0005886">
    <property type="term" value="C:plasma membrane"/>
    <property type="evidence" value="ECO:0007669"/>
    <property type="project" value="UniProtKB-SubCell"/>
</dbReference>
<gene>
    <name evidence="20" type="ORF">BUY44_05970</name>
</gene>
<dbReference type="SUPFAM" id="SSF55874">
    <property type="entry name" value="ATPase domain of HSP90 chaperone/DNA topoisomerase II/histidine kinase"/>
    <property type="match status" value="1"/>
</dbReference>
<dbReference type="SUPFAM" id="SSF47384">
    <property type="entry name" value="Homodimeric domain of signal transducing histidine kinase"/>
    <property type="match status" value="1"/>
</dbReference>
<accession>A0A2T4KHM6</accession>
<evidence type="ECO:0000313" key="21">
    <source>
        <dbReference type="Proteomes" id="UP000242547"/>
    </source>
</evidence>
<evidence type="ECO:0000313" key="20">
    <source>
        <dbReference type="EMBL" id="PTE73432.1"/>
    </source>
</evidence>
<dbReference type="Pfam" id="PF00672">
    <property type="entry name" value="HAMP"/>
    <property type="match status" value="1"/>
</dbReference>
<evidence type="ECO:0000259" key="19">
    <source>
        <dbReference type="PROSITE" id="PS50885"/>
    </source>
</evidence>
<keyword evidence="12" id="KW-0902">Two-component regulatory system</keyword>
<dbReference type="Proteomes" id="UP000242547">
    <property type="component" value="Unassembled WGS sequence"/>
</dbReference>
<proteinExistence type="predicted"/>
<dbReference type="InterPro" id="IPR003660">
    <property type="entry name" value="HAMP_dom"/>
</dbReference>
<evidence type="ECO:0000256" key="4">
    <source>
        <dbReference type="ARBA" id="ARBA00022475"/>
    </source>
</evidence>
<dbReference type="SMART" id="SM00304">
    <property type="entry name" value="HAMP"/>
    <property type="match status" value="1"/>
</dbReference>
<keyword evidence="11 17" id="KW-1133">Transmembrane helix</keyword>
<evidence type="ECO:0000256" key="2">
    <source>
        <dbReference type="ARBA" id="ARBA00004651"/>
    </source>
</evidence>
<feature type="domain" description="Histidine kinase" evidence="18">
    <location>
        <begin position="246"/>
        <end position="456"/>
    </location>
</feature>
<comment type="function">
    <text evidence="15">Member of the two-component regulatory system HssS/HssR involved in intracellular heme homeostasis and tempering of staphylococcal virulence. HssS functions as a heme sensor histidine kinase which is autophosphorylated at a histidine residue and transfers its phosphate group to an aspartate residue of HssR. HssR/HssS activates the expression of hrtAB, an efflux pump, in response to extracellular heme, hemin, hemoglobin or blood.</text>
</comment>
<evidence type="ECO:0000256" key="16">
    <source>
        <dbReference type="ARBA" id="ARBA00040841"/>
    </source>
</evidence>
<dbReference type="SUPFAM" id="SSF158472">
    <property type="entry name" value="HAMP domain-like"/>
    <property type="match status" value="1"/>
</dbReference>
<keyword evidence="9 20" id="KW-0418">Kinase</keyword>
<dbReference type="InterPro" id="IPR036890">
    <property type="entry name" value="HATPase_C_sf"/>
</dbReference>
<dbReference type="PROSITE" id="PS50109">
    <property type="entry name" value="HIS_KIN"/>
    <property type="match status" value="1"/>
</dbReference>
<keyword evidence="10" id="KW-0067">ATP-binding</keyword>
<evidence type="ECO:0000256" key="12">
    <source>
        <dbReference type="ARBA" id="ARBA00023012"/>
    </source>
</evidence>
<dbReference type="AlphaFoldDB" id="A0A2T4KHM6"/>
<dbReference type="PANTHER" id="PTHR45528">
    <property type="entry name" value="SENSOR HISTIDINE KINASE CPXA"/>
    <property type="match status" value="1"/>
</dbReference>
<dbReference type="CDD" id="cd00075">
    <property type="entry name" value="HATPase"/>
    <property type="match status" value="1"/>
</dbReference>
<sequence>MFKSLYTRIAIYTITVILFSALVSFLFANVYYHFNLKEQNDAKIMRTLKDARAYNDSLTSNDFHAYFNHLGHMNYQIMIVDKHHDTMFYGEPFRQNNISKSAIDRVLKGEEYHGIKDKPFELFVTGFFDNETDNTVGLRFEHNNKPIAVFMRPDIGETFSEFRTFLVVILVCLLIISISLVIASTYSIIKPVKILKAATERLMHGDFETSIKQTRQDEIGTLQFRFDTMRQSLKQLDDMRQHFVQNVSHEIKTPLTHIQWLLTDLEQTSSYKKRENYINEIHNEVTRLSNLTKELLLLSELDNANHIQFNDSIHLTSMITDIIRHEQYAIDDKDLMLLSNLDEVYFQGNMRLLHQAFSNLIQNAIKYSTVGSAIEVTLLVEKDTIQFTVNNEGHKIPSEARAHLFERFYKLNAQDNSNGLGLAITQSIISLHDGTISVTSTEKDGTTFMIELNNDKSFD</sequence>
<feature type="transmembrane region" description="Helical" evidence="17">
    <location>
        <begin position="165"/>
        <end position="189"/>
    </location>
</feature>
<dbReference type="PANTHER" id="PTHR45528:SF11">
    <property type="entry name" value="HISTIDINE KINASE"/>
    <property type="match status" value="1"/>
</dbReference>
<evidence type="ECO:0000256" key="7">
    <source>
        <dbReference type="ARBA" id="ARBA00022692"/>
    </source>
</evidence>
<dbReference type="EMBL" id="PYZL01000031">
    <property type="protein sequence ID" value="PTE73432.1"/>
    <property type="molecule type" value="Genomic_DNA"/>
</dbReference>
<evidence type="ECO:0000256" key="9">
    <source>
        <dbReference type="ARBA" id="ARBA00022777"/>
    </source>
</evidence>
<dbReference type="InterPro" id="IPR004358">
    <property type="entry name" value="Sig_transdc_His_kin-like_C"/>
</dbReference>
<evidence type="ECO:0000256" key="15">
    <source>
        <dbReference type="ARBA" id="ARBA00037219"/>
    </source>
</evidence>
<protein>
    <recommendedName>
        <fullName evidence="16">Heme sensor protein HssS</fullName>
        <ecNumber evidence="3">2.7.13.3</ecNumber>
    </recommendedName>
</protein>
<evidence type="ECO:0000259" key="18">
    <source>
        <dbReference type="PROSITE" id="PS50109"/>
    </source>
</evidence>
<evidence type="ECO:0000256" key="3">
    <source>
        <dbReference type="ARBA" id="ARBA00012438"/>
    </source>
</evidence>
<keyword evidence="13" id="KW-0843">Virulence</keyword>
<dbReference type="SMART" id="SM00388">
    <property type="entry name" value="HisKA"/>
    <property type="match status" value="1"/>
</dbReference>
<dbReference type="PROSITE" id="PS50885">
    <property type="entry name" value="HAMP"/>
    <property type="match status" value="1"/>
</dbReference>
<keyword evidence="7 17" id="KW-0812">Transmembrane</keyword>
<dbReference type="Pfam" id="PF02518">
    <property type="entry name" value="HATPase_c"/>
    <property type="match status" value="1"/>
</dbReference>
<dbReference type="CDD" id="cd06225">
    <property type="entry name" value="HAMP"/>
    <property type="match status" value="1"/>
</dbReference>
<feature type="transmembrane region" description="Helical" evidence="17">
    <location>
        <begin position="9"/>
        <end position="32"/>
    </location>
</feature>
<dbReference type="InterPro" id="IPR005467">
    <property type="entry name" value="His_kinase_dom"/>
</dbReference>
<dbReference type="RefSeq" id="WP_107506009.1">
    <property type="nucleotide sequence ID" value="NZ_CP130489.1"/>
</dbReference>
<dbReference type="GO" id="GO:0005524">
    <property type="term" value="F:ATP binding"/>
    <property type="evidence" value="ECO:0007669"/>
    <property type="project" value="UniProtKB-KW"/>
</dbReference>
<dbReference type="Gene3D" id="3.30.565.10">
    <property type="entry name" value="Histidine kinase-like ATPase, C-terminal domain"/>
    <property type="match status" value="1"/>
</dbReference>
<keyword evidence="6" id="KW-0808">Transferase</keyword>
<dbReference type="Gene3D" id="1.10.287.130">
    <property type="match status" value="1"/>
</dbReference>